<dbReference type="Proteomes" id="UP000001075">
    <property type="component" value="Unassembled WGS sequence"/>
</dbReference>
<dbReference type="EMBL" id="JH000598">
    <property type="protein sequence ID" value="EGV96249.1"/>
    <property type="molecule type" value="Genomic_DNA"/>
</dbReference>
<sequence length="59" mass="6780">MKGKNLTARKGWSTIMRQQGSYRVGRKFLSLPMMCQTRVPTANSRDSRNCFPEDILTKS</sequence>
<reference evidence="2" key="1">
    <citation type="journal article" date="2011" name="Nat. Biotechnol.">
        <title>The genomic sequence of the Chinese hamster ovary (CHO)-K1 cell line.</title>
        <authorList>
            <person name="Xu X."/>
            <person name="Nagarajan H."/>
            <person name="Lewis N.E."/>
            <person name="Pan S."/>
            <person name="Cai Z."/>
            <person name="Liu X."/>
            <person name="Chen W."/>
            <person name="Xie M."/>
            <person name="Wang W."/>
            <person name="Hammond S."/>
            <person name="Andersen M.R."/>
            <person name="Neff N."/>
            <person name="Passarelli B."/>
            <person name="Koh W."/>
            <person name="Fan H.C."/>
            <person name="Wang J."/>
            <person name="Gui Y."/>
            <person name="Lee K.H."/>
            <person name="Betenbaugh M.J."/>
            <person name="Quake S.R."/>
            <person name="Famili I."/>
            <person name="Palsson B.O."/>
            <person name="Wang J."/>
        </authorList>
    </citation>
    <scope>NUCLEOTIDE SEQUENCE [LARGE SCALE GENOMIC DNA]</scope>
    <source>
        <strain evidence="2">CHO K1 cell line</strain>
    </source>
</reference>
<accession>G3HQ47</accession>
<dbReference type="InParanoid" id="G3HQ47"/>
<proteinExistence type="predicted"/>
<dbReference type="AlphaFoldDB" id="G3HQ47"/>
<name>G3HQ47_CRIGR</name>
<organism evidence="1 2">
    <name type="scientific">Cricetulus griseus</name>
    <name type="common">Chinese hamster</name>
    <name type="synonym">Cricetulus barabensis griseus</name>
    <dbReference type="NCBI Taxonomy" id="10029"/>
    <lineage>
        <taxon>Eukaryota</taxon>
        <taxon>Metazoa</taxon>
        <taxon>Chordata</taxon>
        <taxon>Craniata</taxon>
        <taxon>Vertebrata</taxon>
        <taxon>Euteleostomi</taxon>
        <taxon>Mammalia</taxon>
        <taxon>Eutheria</taxon>
        <taxon>Euarchontoglires</taxon>
        <taxon>Glires</taxon>
        <taxon>Rodentia</taxon>
        <taxon>Myomorpha</taxon>
        <taxon>Muroidea</taxon>
        <taxon>Cricetidae</taxon>
        <taxon>Cricetinae</taxon>
        <taxon>Cricetulus</taxon>
    </lineage>
</organism>
<evidence type="ECO:0000313" key="2">
    <source>
        <dbReference type="Proteomes" id="UP000001075"/>
    </source>
</evidence>
<protein>
    <submittedName>
        <fullName evidence="1">Uncharacterized protein</fullName>
    </submittedName>
</protein>
<gene>
    <name evidence="1" type="ORF">I79_012941</name>
</gene>
<evidence type="ECO:0000313" key="1">
    <source>
        <dbReference type="EMBL" id="EGV96249.1"/>
    </source>
</evidence>